<gene>
    <name evidence="5" type="ORF">MFLAVUS_001491</name>
</gene>
<dbReference type="Gene3D" id="4.10.240.10">
    <property type="entry name" value="Zn(2)-C6 fungal-type DNA-binding domain"/>
    <property type="match status" value="1"/>
</dbReference>
<dbReference type="Proteomes" id="UP001473302">
    <property type="component" value="Unassembled WGS sequence"/>
</dbReference>
<dbReference type="SUPFAM" id="SSF57701">
    <property type="entry name" value="Zn2/Cys6 DNA-binding domain"/>
    <property type="match status" value="1"/>
</dbReference>
<sequence length="324" mass="36534">MNTFAEYTFDNKVQLLLQQKYNIENISSPSDATAANNIVSNNNDQLVANMPSNDLSKPKRRQVKNACVNCQKACKKCDEGRPCQRCVKYNLTETCQDSVRKERKKGVKRGPYKRGHLIQSLGERVNKKVLKKQEVSVSTATQDNGSLLSATQMSVLPNNNKYDSTNEHVTPSPPPPTAICSSQNNLSRFTTSSPYHSDNQFSRPDSIVYNNTNIMGEYHHDRNNNNVTMMLSPMSNPIDTMTTNGQSPQRCPPVPQEHNLVDMYSFYNNHIRQEQNNLNMYGTPIGSPIISSAHNPTIALNTDSVVDLSWQPPNTEKFYTNFYC</sequence>
<keyword evidence="2" id="KW-0539">Nucleus</keyword>
<evidence type="ECO:0000259" key="4">
    <source>
        <dbReference type="PROSITE" id="PS50048"/>
    </source>
</evidence>
<keyword evidence="6" id="KW-1185">Reference proteome</keyword>
<dbReference type="PANTHER" id="PTHR47659">
    <property type="entry name" value="ZN(II)2CYS6 TRANSCRIPTION FACTOR (EUROFUNG)-RELATED"/>
    <property type="match status" value="1"/>
</dbReference>
<proteinExistence type="predicted"/>
<dbReference type="CDD" id="cd00067">
    <property type="entry name" value="GAL4"/>
    <property type="match status" value="1"/>
</dbReference>
<dbReference type="PROSITE" id="PS50048">
    <property type="entry name" value="ZN2_CY6_FUNGAL_2"/>
    <property type="match status" value="1"/>
</dbReference>
<evidence type="ECO:0000313" key="6">
    <source>
        <dbReference type="Proteomes" id="UP001473302"/>
    </source>
</evidence>
<dbReference type="InterPro" id="IPR050335">
    <property type="entry name" value="ERT1_acuK_gluconeogen_tf"/>
</dbReference>
<dbReference type="EMBL" id="BAABUK010000003">
    <property type="protein sequence ID" value="GAA5808109.1"/>
    <property type="molecule type" value="Genomic_DNA"/>
</dbReference>
<evidence type="ECO:0000256" key="1">
    <source>
        <dbReference type="ARBA" id="ARBA00022723"/>
    </source>
</evidence>
<comment type="caution">
    <text evidence="5">The sequence shown here is derived from an EMBL/GenBank/DDBJ whole genome shotgun (WGS) entry which is preliminary data.</text>
</comment>
<feature type="domain" description="Zn(2)-C6 fungal-type" evidence="4">
    <location>
        <begin position="66"/>
        <end position="95"/>
    </location>
</feature>
<organism evidence="5 6">
    <name type="scientific">Mucor flavus</name>
    <dbReference type="NCBI Taxonomy" id="439312"/>
    <lineage>
        <taxon>Eukaryota</taxon>
        <taxon>Fungi</taxon>
        <taxon>Fungi incertae sedis</taxon>
        <taxon>Mucoromycota</taxon>
        <taxon>Mucoromycotina</taxon>
        <taxon>Mucoromycetes</taxon>
        <taxon>Mucorales</taxon>
        <taxon>Mucorineae</taxon>
        <taxon>Mucoraceae</taxon>
        <taxon>Mucor</taxon>
    </lineage>
</organism>
<feature type="compositionally biased region" description="Polar residues" evidence="3">
    <location>
        <begin position="156"/>
        <end position="169"/>
    </location>
</feature>
<reference evidence="5 6" key="1">
    <citation type="submission" date="2024-04" db="EMBL/GenBank/DDBJ databases">
        <title>genome sequences of Mucor flavus KT1a and Helicostylum pulchrum KT1b strains isolated from the surface of a dry-aged beef.</title>
        <authorList>
            <person name="Toyotome T."/>
            <person name="Hosono M."/>
            <person name="Torimaru M."/>
            <person name="Fukuda K."/>
            <person name="Mikami N."/>
        </authorList>
    </citation>
    <scope>NUCLEOTIDE SEQUENCE [LARGE SCALE GENOMIC DNA]</scope>
    <source>
        <strain evidence="5 6">KT1a</strain>
    </source>
</reference>
<evidence type="ECO:0000256" key="3">
    <source>
        <dbReference type="SAM" id="MobiDB-lite"/>
    </source>
</evidence>
<dbReference type="PANTHER" id="PTHR47659:SF7">
    <property type="entry name" value="FUNGAL TRANSCRIPTIONAL REGULATORY PROTEIN, N-TERMINAL DOMAIN-CONTAINING PROTEIN"/>
    <property type="match status" value="1"/>
</dbReference>
<protein>
    <recommendedName>
        <fullName evidence="4">Zn(2)-C6 fungal-type domain-containing protein</fullName>
    </recommendedName>
</protein>
<dbReference type="InterPro" id="IPR036864">
    <property type="entry name" value="Zn2-C6_fun-type_DNA-bd_sf"/>
</dbReference>
<evidence type="ECO:0000256" key="2">
    <source>
        <dbReference type="ARBA" id="ARBA00023242"/>
    </source>
</evidence>
<feature type="region of interest" description="Disordered" evidence="3">
    <location>
        <begin position="156"/>
        <end position="184"/>
    </location>
</feature>
<evidence type="ECO:0000313" key="5">
    <source>
        <dbReference type="EMBL" id="GAA5808109.1"/>
    </source>
</evidence>
<keyword evidence="1" id="KW-0479">Metal-binding</keyword>
<name>A0ABP9YMM1_9FUNG</name>
<dbReference type="SMART" id="SM00066">
    <property type="entry name" value="GAL4"/>
    <property type="match status" value="1"/>
</dbReference>
<dbReference type="InterPro" id="IPR001138">
    <property type="entry name" value="Zn2Cys6_DnaBD"/>
</dbReference>
<accession>A0ABP9YMM1</accession>